<dbReference type="Proteomes" id="UP000198775">
    <property type="component" value="Unassembled WGS sequence"/>
</dbReference>
<dbReference type="PANTHER" id="PTHR42801:SF4">
    <property type="entry name" value="AHPC_TSA FAMILY PROTEIN"/>
    <property type="match status" value="1"/>
</dbReference>
<gene>
    <name evidence="12" type="ORF">SAMN05216388_1004274</name>
</gene>
<dbReference type="AlphaFoldDB" id="A0A1H8IUB1"/>
<feature type="domain" description="Thioredoxin" evidence="11">
    <location>
        <begin position="2"/>
        <end position="148"/>
    </location>
</feature>
<keyword evidence="4" id="KW-0560">Oxidoreductase</keyword>
<evidence type="ECO:0000256" key="1">
    <source>
        <dbReference type="ARBA" id="ARBA00013017"/>
    </source>
</evidence>
<dbReference type="SUPFAM" id="SSF52833">
    <property type="entry name" value="Thioredoxin-like"/>
    <property type="match status" value="1"/>
</dbReference>
<dbReference type="EC" id="1.11.1.24" evidence="1"/>
<comment type="similarity">
    <text evidence="8">Belongs to the peroxiredoxin family. BCP/PrxQ subfamily.</text>
</comment>
<evidence type="ECO:0000256" key="7">
    <source>
        <dbReference type="ARBA" id="ARBA00032824"/>
    </source>
</evidence>
<accession>A0A1H8IUB1</accession>
<evidence type="ECO:0000256" key="4">
    <source>
        <dbReference type="ARBA" id="ARBA00023002"/>
    </source>
</evidence>
<protein>
    <recommendedName>
        <fullName evidence="1">thioredoxin-dependent peroxiredoxin</fullName>
        <ecNumber evidence="1">1.11.1.24</ecNumber>
    </recommendedName>
    <alternativeName>
        <fullName evidence="7">Thioredoxin peroxidase</fullName>
    </alternativeName>
</protein>
<evidence type="ECO:0000259" key="11">
    <source>
        <dbReference type="PROSITE" id="PS51352"/>
    </source>
</evidence>
<dbReference type="Pfam" id="PF00578">
    <property type="entry name" value="AhpC-TSA"/>
    <property type="match status" value="1"/>
</dbReference>
<dbReference type="InterPro" id="IPR013766">
    <property type="entry name" value="Thioredoxin_domain"/>
</dbReference>
<dbReference type="EMBL" id="FOCX01000004">
    <property type="protein sequence ID" value="SEN71949.1"/>
    <property type="molecule type" value="Genomic_DNA"/>
</dbReference>
<dbReference type="InterPro" id="IPR050924">
    <property type="entry name" value="Peroxiredoxin_BCP/PrxQ"/>
</dbReference>
<evidence type="ECO:0000256" key="9">
    <source>
        <dbReference type="ARBA" id="ARBA00049091"/>
    </source>
</evidence>
<keyword evidence="2" id="KW-0575">Peroxidase</keyword>
<dbReference type="PROSITE" id="PS51352">
    <property type="entry name" value="THIOREDOXIN_2"/>
    <property type="match status" value="1"/>
</dbReference>
<dbReference type="Gene3D" id="3.40.30.10">
    <property type="entry name" value="Glutaredoxin"/>
    <property type="match status" value="1"/>
</dbReference>
<evidence type="ECO:0000256" key="5">
    <source>
        <dbReference type="ARBA" id="ARBA00023157"/>
    </source>
</evidence>
<reference evidence="13" key="1">
    <citation type="submission" date="2016-10" db="EMBL/GenBank/DDBJ databases">
        <authorList>
            <person name="Varghese N."/>
            <person name="Submissions S."/>
        </authorList>
    </citation>
    <scope>NUCLEOTIDE SEQUENCE [LARGE SCALE GENOMIC DNA]</scope>
    <source>
        <strain evidence="13">IBRC-M 10043</strain>
    </source>
</reference>
<comment type="catalytic activity">
    <reaction evidence="9">
        <text>a hydroperoxide + [thioredoxin]-dithiol = an alcohol + [thioredoxin]-disulfide + H2O</text>
        <dbReference type="Rhea" id="RHEA:62620"/>
        <dbReference type="Rhea" id="RHEA-COMP:10698"/>
        <dbReference type="Rhea" id="RHEA-COMP:10700"/>
        <dbReference type="ChEBI" id="CHEBI:15377"/>
        <dbReference type="ChEBI" id="CHEBI:29950"/>
        <dbReference type="ChEBI" id="CHEBI:30879"/>
        <dbReference type="ChEBI" id="CHEBI:35924"/>
        <dbReference type="ChEBI" id="CHEBI:50058"/>
        <dbReference type="EC" id="1.11.1.24"/>
    </reaction>
</comment>
<evidence type="ECO:0000256" key="6">
    <source>
        <dbReference type="ARBA" id="ARBA00023284"/>
    </source>
</evidence>
<dbReference type="RefSeq" id="WP_092658723.1">
    <property type="nucleotide sequence ID" value="NZ_FOCX01000004.1"/>
</dbReference>
<dbReference type="GO" id="GO:0034599">
    <property type="term" value="P:cellular response to oxidative stress"/>
    <property type="evidence" value="ECO:0007669"/>
    <property type="project" value="TreeGrafter"/>
</dbReference>
<feature type="region of interest" description="Disordered" evidence="10">
    <location>
        <begin position="1"/>
        <end position="26"/>
    </location>
</feature>
<evidence type="ECO:0000256" key="3">
    <source>
        <dbReference type="ARBA" id="ARBA00022862"/>
    </source>
</evidence>
<dbReference type="InterPro" id="IPR000866">
    <property type="entry name" value="AhpC/TSA"/>
</dbReference>
<evidence type="ECO:0000256" key="2">
    <source>
        <dbReference type="ARBA" id="ARBA00022559"/>
    </source>
</evidence>
<dbReference type="OrthoDB" id="145578at2157"/>
<proteinExistence type="inferred from homology"/>
<keyword evidence="5" id="KW-1015">Disulfide bond</keyword>
<dbReference type="GO" id="GO:0045454">
    <property type="term" value="P:cell redox homeostasis"/>
    <property type="evidence" value="ECO:0007669"/>
    <property type="project" value="TreeGrafter"/>
</dbReference>
<dbReference type="GO" id="GO:0005737">
    <property type="term" value="C:cytoplasm"/>
    <property type="evidence" value="ECO:0007669"/>
    <property type="project" value="TreeGrafter"/>
</dbReference>
<dbReference type="InterPro" id="IPR036249">
    <property type="entry name" value="Thioredoxin-like_sf"/>
</dbReference>
<evidence type="ECO:0000256" key="10">
    <source>
        <dbReference type="SAM" id="MobiDB-lite"/>
    </source>
</evidence>
<keyword evidence="6" id="KW-0676">Redox-active center</keyword>
<keyword evidence="3" id="KW-0049">Antioxidant</keyword>
<dbReference type="CDD" id="cd03017">
    <property type="entry name" value="PRX_BCP"/>
    <property type="match status" value="1"/>
</dbReference>
<name>A0A1H8IUB1_9EURY</name>
<dbReference type="PANTHER" id="PTHR42801">
    <property type="entry name" value="THIOREDOXIN-DEPENDENT PEROXIDE REDUCTASE"/>
    <property type="match status" value="1"/>
</dbReference>
<evidence type="ECO:0000256" key="8">
    <source>
        <dbReference type="ARBA" id="ARBA00038489"/>
    </source>
</evidence>
<evidence type="ECO:0000313" key="13">
    <source>
        <dbReference type="Proteomes" id="UP000198775"/>
    </source>
</evidence>
<sequence length="151" mass="16113">MLEPGDPAPDVTARNQHGESISPTFTDPTVVYFYPEDGTPGCTTEAEQFARERETYDDAGVTVYGVSTDDAESHREFATETGVEFDLLADPDGEVAAAFGVPLDAPGDATPRTTFVLTDGTVERVHTGVNPDGHARDLLLELLDDGVVALE</sequence>
<feature type="compositionally biased region" description="Polar residues" evidence="10">
    <location>
        <begin position="13"/>
        <end position="26"/>
    </location>
</feature>
<evidence type="ECO:0000313" key="12">
    <source>
        <dbReference type="EMBL" id="SEN71949.1"/>
    </source>
</evidence>
<keyword evidence="13" id="KW-1185">Reference proteome</keyword>
<dbReference type="GO" id="GO:0008379">
    <property type="term" value="F:thioredoxin peroxidase activity"/>
    <property type="evidence" value="ECO:0007669"/>
    <property type="project" value="TreeGrafter"/>
</dbReference>
<organism evidence="12 13">
    <name type="scientific">Halorientalis persicus</name>
    <dbReference type="NCBI Taxonomy" id="1367881"/>
    <lineage>
        <taxon>Archaea</taxon>
        <taxon>Methanobacteriati</taxon>
        <taxon>Methanobacteriota</taxon>
        <taxon>Stenosarchaea group</taxon>
        <taxon>Halobacteria</taxon>
        <taxon>Halobacteriales</taxon>
        <taxon>Haloarculaceae</taxon>
        <taxon>Halorientalis</taxon>
    </lineage>
</organism>